<organism evidence="2 3">
    <name type="scientific">Hyaloperonospora arabidopsidis (strain Emoy2)</name>
    <name type="common">Downy mildew agent</name>
    <name type="synonym">Peronospora arabidopsidis</name>
    <dbReference type="NCBI Taxonomy" id="559515"/>
    <lineage>
        <taxon>Eukaryota</taxon>
        <taxon>Sar</taxon>
        <taxon>Stramenopiles</taxon>
        <taxon>Oomycota</taxon>
        <taxon>Peronosporomycetes</taxon>
        <taxon>Peronosporales</taxon>
        <taxon>Peronosporaceae</taxon>
        <taxon>Hyaloperonospora</taxon>
    </lineage>
</organism>
<accession>M4BTW9</accession>
<dbReference type="Proteomes" id="UP000011713">
    <property type="component" value="Unassembled WGS sequence"/>
</dbReference>
<dbReference type="EMBL" id="JH597888">
    <property type="status" value="NOT_ANNOTATED_CDS"/>
    <property type="molecule type" value="Genomic_DNA"/>
</dbReference>
<dbReference type="EnsemblProtists" id="HpaT809906">
    <property type="protein sequence ID" value="HpaP809906"/>
    <property type="gene ID" value="HpaG809906"/>
</dbReference>
<feature type="compositionally biased region" description="Basic and acidic residues" evidence="1">
    <location>
        <begin position="95"/>
        <end position="106"/>
    </location>
</feature>
<dbReference type="HOGENOM" id="CLU_1921145_0_0_1"/>
<evidence type="ECO:0000313" key="3">
    <source>
        <dbReference type="Proteomes" id="UP000011713"/>
    </source>
</evidence>
<dbReference type="VEuPathDB" id="FungiDB:HpaG809906"/>
<sequence length="139" mass="15209">MVALCSLLRGTPNWQEELAAATATTSSMQKRKANKSIVNDENAVPTEIEAAGTSDELPRPLGQKSATRLGRQGQGDSRRGASCQAQGRRVGPDFGGKDNARRHEQARCHSARILHAQTTSNFSCAKVRRRRGVKWRVVQ</sequence>
<keyword evidence="3" id="KW-1185">Reference proteome</keyword>
<evidence type="ECO:0000256" key="1">
    <source>
        <dbReference type="SAM" id="MobiDB-lite"/>
    </source>
</evidence>
<dbReference type="InParanoid" id="M4BTW9"/>
<reference evidence="3" key="1">
    <citation type="journal article" date="2010" name="Science">
        <title>Signatures of adaptation to obligate biotrophy in the Hyaloperonospora arabidopsidis genome.</title>
        <authorList>
            <person name="Baxter L."/>
            <person name="Tripathy S."/>
            <person name="Ishaque N."/>
            <person name="Boot N."/>
            <person name="Cabral A."/>
            <person name="Kemen E."/>
            <person name="Thines M."/>
            <person name="Ah-Fong A."/>
            <person name="Anderson R."/>
            <person name="Badejoko W."/>
            <person name="Bittner-Eddy P."/>
            <person name="Boore J.L."/>
            <person name="Chibucos M.C."/>
            <person name="Coates M."/>
            <person name="Dehal P."/>
            <person name="Delehaunty K."/>
            <person name="Dong S."/>
            <person name="Downton P."/>
            <person name="Dumas B."/>
            <person name="Fabro G."/>
            <person name="Fronick C."/>
            <person name="Fuerstenberg S.I."/>
            <person name="Fulton L."/>
            <person name="Gaulin E."/>
            <person name="Govers F."/>
            <person name="Hughes L."/>
            <person name="Humphray S."/>
            <person name="Jiang R.H."/>
            <person name="Judelson H."/>
            <person name="Kamoun S."/>
            <person name="Kyung K."/>
            <person name="Meijer H."/>
            <person name="Minx P."/>
            <person name="Morris P."/>
            <person name="Nelson J."/>
            <person name="Phuntumart V."/>
            <person name="Qutob D."/>
            <person name="Rehmany A."/>
            <person name="Rougon-Cardoso A."/>
            <person name="Ryden P."/>
            <person name="Torto-Alalibo T."/>
            <person name="Studholme D."/>
            <person name="Wang Y."/>
            <person name="Win J."/>
            <person name="Wood J."/>
            <person name="Clifton S.W."/>
            <person name="Rogers J."/>
            <person name="Van den Ackerveken G."/>
            <person name="Jones J.D."/>
            <person name="McDowell J.M."/>
            <person name="Beynon J."/>
            <person name="Tyler B.M."/>
        </authorList>
    </citation>
    <scope>NUCLEOTIDE SEQUENCE [LARGE SCALE GENOMIC DNA]</scope>
    <source>
        <strain evidence="3">Emoy2</strain>
    </source>
</reference>
<proteinExistence type="predicted"/>
<dbReference type="AlphaFoldDB" id="M4BTW9"/>
<evidence type="ECO:0000313" key="2">
    <source>
        <dbReference type="EnsemblProtists" id="HpaP809906"/>
    </source>
</evidence>
<reference evidence="2" key="2">
    <citation type="submission" date="2015-06" db="UniProtKB">
        <authorList>
            <consortium name="EnsemblProtists"/>
        </authorList>
    </citation>
    <scope>IDENTIFICATION</scope>
    <source>
        <strain evidence="2">Emoy2</strain>
    </source>
</reference>
<name>M4BTW9_HYAAE</name>
<feature type="region of interest" description="Disordered" evidence="1">
    <location>
        <begin position="26"/>
        <end position="106"/>
    </location>
</feature>
<protein>
    <submittedName>
        <fullName evidence="2">Uncharacterized protein</fullName>
    </submittedName>
</protein>